<organism evidence="2 3">
    <name type="scientific">Nepenthes gracilis</name>
    <name type="common">Slender pitcher plant</name>
    <dbReference type="NCBI Taxonomy" id="150966"/>
    <lineage>
        <taxon>Eukaryota</taxon>
        <taxon>Viridiplantae</taxon>
        <taxon>Streptophyta</taxon>
        <taxon>Embryophyta</taxon>
        <taxon>Tracheophyta</taxon>
        <taxon>Spermatophyta</taxon>
        <taxon>Magnoliopsida</taxon>
        <taxon>eudicotyledons</taxon>
        <taxon>Gunneridae</taxon>
        <taxon>Pentapetalae</taxon>
        <taxon>Caryophyllales</taxon>
        <taxon>Nepenthaceae</taxon>
        <taxon>Nepenthes</taxon>
    </lineage>
</organism>
<protein>
    <submittedName>
        <fullName evidence="2">Uncharacterized protein</fullName>
    </submittedName>
</protein>
<accession>A0AAD3S5V6</accession>
<comment type="caution">
    <text evidence="2">The sequence shown here is derived from an EMBL/GenBank/DDBJ whole genome shotgun (WGS) entry which is preliminary data.</text>
</comment>
<sequence>MVNVEYSWKPIRCGYCLLLGHEESKCKSKRIFPSAGKAHRKRAVHRNRSLHIGSTDGLQKEDVVADYFANPFAPFLADCDFEIVKDLEVQCPQAIEQMVADDMEKAPASCSSLAAASLGLVTSVDVDPEQPDEASVVENKTLKEAFREADEPLNYVPSHADCPGHASDLVVNNYPTSIGYQDIQNPLVTGIHMPDFCPQEDISMVVFANPCYYNHKEWHHDSYAKVLRCGIIATGVGSPGAGAAPIPLRPITDADRMDALGILNCPEEVIGSPSLSSSVHAAPSHPQGGDPRQCTNTE</sequence>
<gene>
    <name evidence="2" type="ORF">Nepgr_006843</name>
</gene>
<feature type="region of interest" description="Disordered" evidence="1">
    <location>
        <begin position="274"/>
        <end position="298"/>
    </location>
</feature>
<dbReference type="AlphaFoldDB" id="A0AAD3S5V6"/>
<name>A0AAD3S5V6_NEPGR</name>
<evidence type="ECO:0000313" key="3">
    <source>
        <dbReference type="Proteomes" id="UP001279734"/>
    </source>
</evidence>
<dbReference type="Proteomes" id="UP001279734">
    <property type="component" value="Unassembled WGS sequence"/>
</dbReference>
<proteinExistence type="predicted"/>
<evidence type="ECO:0000313" key="2">
    <source>
        <dbReference type="EMBL" id="GMH05003.1"/>
    </source>
</evidence>
<dbReference type="EMBL" id="BSYO01000005">
    <property type="protein sequence ID" value="GMH05003.1"/>
    <property type="molecule type" value="Genomic_DNA"/>
</dbReference>
<reference evidence="2" key="1">
    <citation type="submission" date="2023-05" db="EMBL/GenBank/DDBJ databases">
        <title>Nepenthes gracilis genome sequencing.</title>
        <authorList>
            <person name="Fukushima K."/>
        </authorList>
    </citation>
    <scope>NUCLEOTIDE SEQUENCE</scope>
    <source>
        <strain evidence="2">SING2019-196</strain>
    </source>
</reference>
<evidence type="ECO:0000256" key="1">
    <source>
        <dbReference type="SAM" id="MobiDB-lite"/>
    </source>
</evidence>
<keyword evidence="3" id="KW-1185">Reference proteome</keyword>